<proteinExistence type="predicted"/>
<feature type="signal peptide" evidence="1">
    <location>
        <begin position="1"/>
        <end position="21"/>
    </location>
</feature>
<protein>
    <submittedName>
        <fullName evidence="2">Uncharacterized protein</fullName>
    </submittedName>
</protein>
<dbReference type="EMBL" id="FOJG01000001">
    <property type="protein sequence ID" value="SEW16928.1"/>
    <property type="molecule type" value="Genomic_DNA"/>
</dbReference>
<keyword evidence="3" id="KW-1185">Reference proteome</keyword>
<reference evidence="3" key="1">
    <citation type="submission" date="2016-10" db="EMBL/GenBank/DDBJ databases">
        <authorList>
            <person name="Varghese N."/>
            <person name="Submissions S."/>
        </authorList>
    </citation>
    <scope>NUCLEOTIDE SEQUENCE [LARGE SCALE GENOMIC DNA]</scope>
    <source>
        <strain evidence="3">DSM 3695</strain>
    </source>
</reference>
<feature type="chain" id="PRO_5011686643" evidence="1">
    <location>
        <begin position="22"/>
        <end position="150"/>
    </location>
</feature>
<gene>
    <name evidence="2" type="ORF">SAMN04488122_0929</name>
</gene>
<dbReference type="AlphaFoldDB" id="A0A1I0PRI4"/>
<evidence type="ECO:0000313" key="2">
    <source>
        <dbReference type="EMBL" id="SEW16928.1"/>
    </source>
</evidence>
<accession>A0A1I0PRI4</accession>
<name>A0A1I0PRI4_9BACT</name>
<organism evidence="2 3">
    <name type="scientific">Chitinophaga arvensicola</name>
    <dbReference type="NCBI Taxonomy" id="29529"/>
    <lineage>
        <taxon>Bacteria</taxon>
        <taxon>Pseudomonadati</taxon>
        <taxon>Bacteroidota</taxon>
        <taxon>Chitinophagia</taxon>
        <taxon>Chitinophagales</taxon>
        <taxon>Chitinophagaceae</taxon>
        <taxon>Chitinophaga</taxon>
    </lineage>
</organism>
<sequence>MELKSFALMAYLLSVMILNFACTKEGSSLQPPVPPDIESKHYSYNGRPDVFPARIYTDSVGRTVFPYFYAVSSADWYYLTLWSDEAGRVDYYNAHRDVAEEVWNANFSSLRYDHRRMSSYVFALRCIQAPFSSVDTLFYPYATWNFSAFR</sequence>
<dbReference type="RefSeq" id="WP_143059082.1">
    <property type="nucleotide sequence ID" value="NZ_FOJG01000001.1"/>
</dbReference>
<keyword evidence="1" id="KW-0732">Signal</keyword>
<evidence type="ECO:0000256" key="1">
    <source>
        <dbReference type="SAM" id="SignalP"/>
    </source>
</evidence>
<dbReference type="Proteomes" id="UP000199310">
    <property type="component" value="Unassembled WGS sequence"/>
</dbReference>
<evidence type="ECO:0000313" key="3">
    <source>
        <dbReference type="Proteomes" id="UP000199310"/>
    </source>
</evidence>